<keyword evidence="4" id="KW-1185">Reference proteome</keyword>
<organism evidence="3 4">
    <name type="scientific">Thalassovita gelatinovora</name>
    <name type="common">Thalassobius gelatinovorus</name>
    <dbReference type="NCBI Taxonomy" id="53501"/>
    <lineage>
        <taxon>Bacteria</taxon>
        <taxon>Pseudomonadati</taxon>
        <taxon>Pseudomonadota</taxon>
        <taxon>Alphaproteobacteria</taxon>
        <taxon>Rhodobacterales</taxon>
        <taxon>Roseobacteraceae</taxon>
        <taxon>Thalassovita</taxon>
    </lineage>
</organism>
<dbReference type="Gene3D" id="3.40.50.2000">
    <property type="entry name" value="Glycogen Phosphorylase B"/>
    <property type="match status" value="2"/>
</dbReference>
<reference evidence="3 4" key="1">
    <citation type="submission" date="2015-09" db="EMBL/GenBank/DDBJ databases">
        <authorList>
            <consortium name="Swine Surveillance"/>
        </authorList>
    </citation>
    <scope>NUCLEOTIDE SEQUENCE [LARGE SCALE GENOMIC DNA]</scope>
    <source>
        <strain evidence="3 4">CECT 4357</strain>
    </source>
</reference>
<sequence length="412" mass="46170">MSVTDPPVRVLDITRLLRRAGRVATGIDRVEAAYLDHLLQDDVPLYGLARTSLGYALLDRQGMEGFRARVAGEIPWGPPDMLSQASRRLGLDQKQAQADLRRLSVKRCLPQRLGRMLMRQLPAGVAYFNVGHSNLTDRVLHALKRLLKARVAVMIHDTIPLDFPQYQRLGSVDPFERMLERVRRNADLILCNSHQTQVDVERHMAPNGAVPDCAVLPLGVDIAAPKSMQMPEGFEKNRPYFVMLGTIEPRKNHALMLDIWDEMSEDVQPPQLLICGNRGWNNESVFARLDDWAGRGGPVFELQGLNDGQVARLLQRSAGLLFPSHAEGYGLPPLEALALGAPVLCADLPVCHELLGENAVYADVNDRYAWQRNITMLATCWQADKRASHSQMARFVLPSWEAHFNKVFKLAL</sequence>
<evidence type="ECO:0000313" key="3">
    <source>
        <dbReference type="EMBL" id="CUH64884.1"/>
    </source>
</evidence>
<evidence type="ECO:0000256" key="1">
    <source>
        <dbReference type="ARBA" id="ARBA00022679"/>
    </source>
</evidence>
<proteinExistence type="predicted"/>
<accession>A0A0P1F9P5</accession>
<dbReference type="PANTHER" id="PTHR46401">
    <property type="entry name" value="GLYCOSYLTRANSFERASE WBBK-RELATED"/>
    <property type="match status" value="1"/>
</dbReference>
<protein>
    <submittedName>
        <fullName evidence="3">Glycosyltransferase, family</fullName>
    </submittedName>
</protein>
<dbReference type="EMBL" id="CYSA01000015">
    <property type="protein sequence ID" value="CUH64884.1"/>
    <property type="molecule type" value="Genomic_DNA"/>
</dbReference>
<dbReference type="Pfam" id="PF00534">
    <property type="entry name" value="Glycos_transf_1"/>
    <property type="match status" value="1"/>
</dbReference>
<dbReference type="GO" id="GO:0016757">
    <property type="term" value="F:glycosyltransferase activity"/>
    <property type="evidence" value="ECO:0007669"/>
    <property type="project" value="InterPro"/>
</dbReference>
<dbReference type="AlphaFoldDB" id="A0A0P1F9P5"/>
<dbReference type="OrthoDB" id="9790710at2"/>
<evidence type="ECO:0000259" key="2">
    <source>
        <dbReference type="Pfam" id="PF00534"/>
    </source>
</evidence>
<dbReference type="Proteomes" id="UP000051587">
    <property type="component" value="Unassembled WGS sequence"/>
</dbReference>
<dbReference type="CDD" id="cd03809">
    <property type="entry name" value="GT4_MtfB-like"/>
    <property type="match status" value="1"/>
</dbReference>
<feature type="domain" description="Glycosyl transferase family 1" evidence="2">
    <location>
        <begin position="232"/>
        <end position="385"/>
    </location>
</feature>
<evidence type="ECO:0000313" key="4">
    <source>
        <dbReference type="Proteomes" id="UP000051587"/>
    </source>
</evidence>
<dbReference type="STRING" id="53501.SAMN04488043_102118"/>
<dbReference type="InterPro" id="IPR001296">
    <property type="entry name" value="Glyco_trans_1"/>
</dbReference>
<dbReference type="PANTHER" id="PTHR46401:SF2">
    <property type="entry name" value="GLYCOSYLTRANSFERASE WBBK-RELATED"/>
    <property type="match status" value="1"/>
</dbReference>
<gene>
    <name evidence="3" type="ORF">TG4357_01557</name>
</gene>
<keyword evidence="1 3" id="KW-0808">Transferase</keyword>
<dbReference type="RefSeq" id="WP_058262278.1">
    <property type="nucleotide sequence ID" value="NZ_CP051181.1"/>
</dbReference>
<dbReference type="SUPFAM" id="SSF53756">
    <property type="entry name" value="UDP-Glycosyltransferase/glycogen phosphorylase"/>
    <property type="match status" value="1"/>
</dbReference>
<name>A0A0P1F9P5_THAGE</name>